<dbReference type="EMBL" id="CAGS01000171">
    <property type="protein sequence ID" value="CCF83644.1"/>
    <property type="molecule type" value="Genomic_DNA"/>
</dbReference>
<sequence>MATTTTIPAFLDALREQLIARPGLIDVNAWTAEMPEPDCGPKNIQFISAEADVEWGALGSCRRNDSYTVHGFIRVVIPGAGEETIKEARDEAFRIYAELDAQLMGDKRVNGTVQSARVKSLSMDALATTDGRACAIVFQLEVKTQLTT</sequence>
<evidence type="ECO:0000313" key="1">
    <source>
        <dbReference type="EMBL" id="CCF83644.1"/>
    </source>
</evidence>
<evidence type="ECO:0000313" key="2">
    <source>
        <dbReference type="Proteomes" id="UP000004221"/>
    </source>
</evidence>
<proteinExistence type="predicted"/>
<dbReference type="AlphaFoldDB" id="I4EG32"/>
<dbReference type="RefSeq" id="WP_008477112.1">
    <property type="nucleotide sequence ID" value="NZ_CAGS01000171.1"/>
</dbReference>
<dbReference type="Proteomes" id="UP000004221">
    <property type="component" value="Unassembled WGS sequence"/>
</dbReference>
<comment type="caution">
    <text evidence="1">The sequence shown here is derived from an EMBL/GenBank/DDBJ whole genome shotgun (WGS) entry which is preliminary data.</text>
</comment>
<name>I4EG32_9BACT</name>
<accession>I4EG32</accession>
<reference evidence="1 2" key="1">
    <citation type="journal article" date="2012" name="ISME J.">
        <title>Nitrification expanded: discovery, physiology and genomics of a nitrite-oxidizing bacterium from the phylum Chloroflexi.</title>
        <authorList>
            <person name="Sorokin D.Y."/>
            <person name="Lucker S."/>
            <person name="Vejmelkova D."/>
            <person name="Kostrikina N.A."/>
            <person name="Kleerebezem R."/>
            <person name="Rijpstra W.I."/>
            <person name="Damste J.S."/>
            <person name="Le Paslier D."/>
            <person name="Muyzer G."/>
            <person name="Wagner M."/>
            <person name="van Loosdrecht M.C."/>
            <person name="Daims H."/>
        </authorList>
    </citation>
    <scope>NUCLEOTIDE SEQUENCE [LARGE SCALE GENOMIC DNA]</scope>
    <source>
        <strain evidence="2">none</strain>
    </source>
</reference>
<organism evidence="1 2">
    <name type="scientific">Nitrolancea hollandica Lb</name>
    <dbReference type="NCBI Taxonomy" id="1129897"/>
    <lineage>
        <taxon>Bacteria</taxon>
        <taxon>Pseudomonadati</taxon>
        <taxon>Thermomicrobiota</taxon>
        <taxon>Thermomicrobia</taxon>
        <taxon>Sphaerobacterales</taxon>
        <taxon>Sphaerobacterineae</taxon>
        <taxon>Sphaerobacteraceae</taxon>
        <taxon>Nitrolancea</taxon>
    </lineage>
</organism>
<gene>
    <name evidence="1" type="ORF">NITHO_2520019</name>
</gene>
<keyword evidence="2" id="KW-1185">Reference proteome</keyword>
<protein>
    <submittedName>
        <fullName evidence="1">Uncharacterized protein</fullName>
    </submittedName>
</protein>